<dbReference type="GO" id="GO:0071108">
    <property type="term" value="P:protein K48-linked deubiquitination"/>
    <property type="evidence" value="ECO:0007669"/>
    <property type="project" value="TreeGrafter"/>
</dbReference>
<dbReference type="Pfam" id="PF19437">
    <property type="entry name" value="VCIP135_N"/>
    <property type="match status" value="1"/>
</dbReference>
<dbReference type="GO" id="GO:0016567">
    <property type="term" value="P:protein ubiquitination"/>
    <property type="evidence" value="ECO:0007669"/>
    <property type="project" value="InterPro"/>
</dbReference>
<dbReference type="Proteomes" id="UP001075354">
    <property type="component" value="Chromosome 8"/>
</dbReference>
<evidence type="ECO:0000313" key="4">
    <source>
        <dbReference type="Proteomes" id="UP001075354"/>
    </source>
</evidence>
<gene>
    <name evidence="3" type="ORF">ONE63_010175</name>
</gene>
<dbReference type="Pfam" id="PF02338">
    <property type="entry name" value="OTU"/>
    <property type="match status" value="1"/>
</dbReference>
<comment type="caution">
    <text evidence="3">The sequence shown here is derived from an EMBL/GenBank/DDBJ whole genome shotgun (WGS) entry which is preliminary data.</text>
</comment>
<proteinExistence type="predicted"/>
<accession>A0AAV7XHY5</accession>
<dbReference type="GO" id="GO:0016320">
    <property type="term" value="P:endoplasmic reticulum membrane fusion"/>
    <property type="evidence" value="ECO:0007669"/>
    <property type="project" value="TreeGrafter"/>
</dbReference>
<dbReference type="InterPro" id="IPR039087">
    <property type="entry name" value="VCPIP1"/>
</dbReference>
<dbReference type="InterPro" id="IPR045827">
    <property type="entry name" value="VCPIP1_N"/>
</dbReference>
<dbReference type="CDD" id="cd22769">
    <property type="entry name" value="OTU_VCIP135"/>
    <property type="match status" value="1"/>
</dbReference>
<dbReference type="GO" id="GO:0090168">
    <property type="term" value="P:Golgi reassembly"/>
    <property type="evidence" value="ECO:0007669"/>
    <property type="project" value="TreeGrafter"/>
</dbReference>
<evidence type="ECO:0000259" key="2">
    <source>
        <dbReference type="PROSITE" id="PS50802"/>
    </source>
</evidence>
<dbReference type="AlphaFoldDB" id="A0AAV7XHY5"/>
<dbReference type="GO" id="GO:0004843">
    <property type="term" value="F:cysteine-type deubiquitinase activity"/>
    <property type="evidence" value="ECO:0007669"/>
    <property type="project" value="InterPro"/>
</dbReference>
<protein>
    <recommendedName>
        <fullName evidence="2">OTU domain-containing protein</fullName>
    </recommendedName>
</protein>
<evidence type="ECO:0000313" key="3">
    <source>
        <dbReference type="EMBL" id="KAJ1525358.1"/>
    </source>
</evidence>
<reference evidence="3" key="1">
    <citation type="submission" date="2022-12" db="EMBL/GenBank/DDBJ databases">
        <title>Chromosome-level genome assembly of the bean flower thrips Megalurothrips usitatus.</title>
        <authorList>
            <person name="Ma L."/>
            <person name="Liu Q."/>
            <person name="Li H."/>
            <person name="Cai W."/>
        </authorList>
    </citation>
    <scope>NUCLEOTIDE SEQUENCE</scope>
    <source>
        <strain evidence="3">Cailab_2022a</strain>
    </source>
</reference>
<feature type="domain" description="OTU" evidence="2">
    <location>
        <begin position="169"/>
        <end position="322"/>
    </location>
</feature>
<evidence type="ECO:0000256" key="1">
    <source>
        <dbReference type="SAM" id="MobiDB-lite"/>
    </source>
</evidence>
<dbReference type="InterPro" id="IPR003323">
    <property type="entry name" value="OTU_dom"/>
</dbReference>
<dbReference type="PROSITE" id="PS50802">
    <property type="entry name" value="OTU"/>
    <property type="match status" value="1"/>
</dbReference>
<keyword evidence="4" id="KW-1185">Reference proteome</keyword>
<sequence length="859" mass="94853">MLSSLSKGKFFSGYCPTENCNATVLHSETTREAECWSCKSKCLVSSLIDRAEILDRSDALIAFINILTGTPVKPEPPITKVHGLSTYHCKLLSPLLTLYGIDKMGRAKTIHELKNCATFDCSWLGDRSFTIEPDYIDLPGYGQDTSGSAGYLNGTLSLLRSYNNNRDALVPLHVDGDGHCLVHAISRAIVGRELFWHALRTGLKLHLTENLPKYKELLNDFINSSEWEDIIAECDPDYAPRDNEMLGLRNIHIFGLANVLRRPILLVDSVAGMQSSGDYSALFLPGLIPPDQCRDRNGALNKPICLAWSSSGRNHYIPLVGIRGCDAPLFPRTLLPKVWGVSQTMIENYIEFNQNECLAIGGGKLMQDSYLMKLASGMDALFHQKYGIDPSLVADAYYCNFVKAAVFDAKPNEVLSATKTALQERRLVRCLNCTSVNLLPLNSEWLRPHGLLYNIARKQSSGGILLDNHSYTFINYGVTCVYDARKDMLVVQKSASFDKCSWCESNQLRLIHYDGTVLYENGDKTSTPVNSPGARCKCGFKHWYNGQEYDNPPIKIPISFEWKSRNIVEEVLWFQDESNPSLNSDPSQVAAFVIHKHLPGERDTGRARQAVQDLILWKSRNYVPSSTQTMAKNSDASSHEIPNLGKHPITFQEHDVTPSSIRTSQHLKPVLDSKNGSVSFTPKKRHSDSHGGALPKQRSTPASLAAAAAISRAEANQVQESGFKSDSDSAAIPSMISKRDEDKQQTIRLGPGYSVISGPTRDRDDILENQKLLEKAVKATELLTSYFAAYGDPNIYKPRNAGKSSASTGLTKGISKRGEVMKSDPSFGSLSRVANLLNVGGNHSDCDDIMTDSDGEGSL</sequence>
<feature type="region of interest" description="Disordered" evidence="1">
    <location>
        <begin position="657"/>
        <end position="701"/>
    </location>
</feature>
<name>A0AAV7XHY5_9NEOP</name>
<dbReference type="PANTHER" id="PTHR14843">
    <property type="entry name" value="DEUBIQUITINATING PROTEIN VCIP135"/>
    <property type="match status" value="1"/>
</dbReference>
<organism evidence="3 4">
    <name type="scientific">Megalurothrips usitatus</name>
    <name type="common">bean blossom thrips</name>
    <dbReference type="NCBI Taxonomy" id="439358"/>
    <lineage>
        <taxon>Eukaryota</taxon>
        <taxon>Metazoa</taxon>
        <taxon>Ecdysozoa</taxon>
        <taxon>Arthropoda</taxon>
        <taxon>Hexapoda</taxon>
        <taxon>Insecta</taxon>
        <taxon>Pterygota</taxon>
        <taxon>Neoptera</taxon>
        <taxon>Paraneoptera</taxon>
        <taxon>Thysanoptera</taxon>
        <taxon>Terebrantia</taxon>
        <taxon>Thripoidea</taxon>
        <taxon>Thripidae</taxon>
        <taxon>Megalurothrips</taxon>
    </lineage>
</organism>
<dbReference type="PANTHER" id="PTHR14843:SF2">
    <property type="entry name" value="DEUBIQUITINATING PROTEIN VCPIP1"/>
    <property type="match status" value="1"/>
</dbReference>
<feature type="compositionally biased region" description="Polar residues" evidence="1">
    <location>
        <begin position="657"/>
        <end position="666"/>
    </location>
</feature>
<dbReference type="EMBL" id="JAPTSV010000008">
    <property type="protein sequence ID" value="KAJ1525358.1"/>
    <property type="molecule type" value="Genomic_DNA"/>
</dbReference>
<dbReference type="GO" id="GO:0035871">
    <property type="term" value="P:protein K11-linked deubiquitination"/>
    <property type="evidence" value="ECO:0007669"/>
    <property type="project" value="TreeGrafter"/>
</dbReference>